<dbReference type="RefSeq" id="WP_072878472.1">
    <property type="nucleotide sequence ID" value="NZ_FQVT01000004.1"/>
</dbReference>
<proteinExistence type="predicted"/>
<accession>A0A1M5G6C9</accession>
<evidence type="ECO:0000313" key="3">
    <source>
        <dbReference type="EMBL" id="SHF99347.1"/>
    </source>
</evidence>
<reference evidence="4" key="1">
    <citation type="submission" date="2016-11" db="EMBL/GenBank/DDBJ databases">
        <authorList>
            <person name="Varghese N."/>
            <person name="Submissions S."/>
        </authorList>
    </citation>
    <scope>NUCLEOTIDE SEQUENCE [LARGE SCALE GENOMIC DNA]</scope>
    <source>
        <strain evidence="4">DSM 24579</strain>
    </source>
</reference>
<keyword evidence="1" id="KW-0472">Membrane</keyword>
<dbReference type="InterPro" id="IPR018551">
    <property type="entry name" value="DUF2007"/>
</dbReference>
<dbReference type="Pfam" id="PF09413">
    <property type="entry name" value="DUF2007"/>
    <property type="match status" value="1"/>
</dbReference>
<dbReference type="SUPFAM" id="SSF54913">
    <property type="entry name" value="GlnB-like"/>
    <property type="match status" value="1"/>
</dbReference>
<dbReference type="STRING" id="1073325.SAMN05444483_10420"/>
<evidence type="ECO:0000256" key="1">
    <source>
        <dbReference type="SAM" id="Phobius"/>
    </source>
</evidence>
<keyword evidence="1" id="KW-1133">Transmembrane helix</keyword>
<keyword evidence="1" id="KW-0812">Transmembrane</keyword>
<dbReference type="Proteomes" id="UP000183945">
    <property type="component" value="Unassembled WGS sequence"/>
</dbReference>
<gene>
    <name evidence="3" type="ORF">SAMN05444483_10420</name>
</gene>
<keyword evidence="4" id="KW-1185">Reference proteome</keyword>
<dbReference type="OrthoDB" id="1452268at2"/>
<evidence type="ECO:0000313" key="4">
    <source>
        <dbReference type="Proteomes" id="UP000183945"/>
    </source>
</evidence>
<sequence>MKYVNVFRTSDSNELAIIKNLFDDAEIAYRTKGEAMDSAANIGGMGNYGLQIEVEKSERQRAMTIIEHSGFVKQPLEAEKPTGRMPKTGNWIIVVLAALVMLIAIVLFVWFMNG</sequence>
<dbReference type="InterPro" id="IPR011322">
    <property type="entry name" value="N-reg_PII-like_a/b"/>
</dbReference>
<dbReference type="AlphaFoldDB" id="A0A1M5G6C9"/>
<evidence type="ECO:0000259" key="2">
    <source>
        <dbReference type="Pfam" id="PF09413"/>
    </source>
</evidence>
<dbReference type="Gene3D" id="3.30.70.790">
    <property type="entry name" value="UreE, C-terminal domain"/>
    <property type="match status" value="1"/>
</dbReference>
<name>A0A1M5G6C9_SALEC</name>
<organism evidence="3 4">
    <name type="scientific">Salegentibacter echinorum</name>
    <dbReference type="NCBI Taxonomy" id="1073325"/>
    <lineage>
        <taxon>Bacteria</taxon>
        <taxon>Pseudomonadati</taxon>
        <taxon>Bacteroidota</taxon>
        <taxon>Flavobacteriia</taxon>
        <taxon>Flavobacteriales</taxon>
        <taxon>Flavobacteriaceae</taxon>
        <taxon>Salegentibacter</taxon>
    </lineage>
</organism>
<feature type="domain" description="DUF2007" evidence="2">
    <location>
        <begin position="4"/>
        <end position="68"/>
    </location>
</feature>
<dbReference type="EMBL" id="FQVT01000004">
    <property type="protein sequence ID" value="SHF99347.1"/>
    <property type="molecule type" value="Genomic_DNA"/>
</dbReference>
<feature type="transmembrane region" description="Helical" evidence="1">
    <location>
        <begin position="91"/>
        <end position="112"/>
    </location>
</feature>
<protein>
    <submittedName>
        <fullName evidence="3">Putative signal transducing protein</fullName>
    </submittedName>
</protein>